<reference evidence="2 3" key="1">
    <citation type="journal article" date="2018" name="Mol. Plant">
        <title>The genome of Artemisia annua provides insight into the evolution of Asteraceae family and artemisinin biosynthesis.</title>
        <authorList>
            <person name="Shen Q."/>
            <person name="Zhang L."/>
            <person name="Liao Z."/>
            <person name="Wang S."/>
            <person name="Yan T."/>
            <person name="Shi P."/>
            <person name="Liu M."/>
            <person name="Fu X."/>
            <person name="Pan Q."/>
            <person name="Wang Y."/>
            <person name="Lv Z."/>
            <person name="Lu X."/>
            <person name="Zhang F."/>
            <person name="Jiang W."/>
            <person name="Ma Y."/>
            <person name="Chen M."/>
            <person name="Hao X."/>
            <person name="Li L."/>
            <person name="Tang Y."/>
            <person name="Lv G."/>
            <person name="Zhou Y."/>
            <person name="Sun X."/>
            <person name="Brodelius P.E."/>
            <person name="Rose J.K.C."/>
            <person name="Tang K."/>
        </authorList>
    </citation>
    <scope>NUCLEOTIDE SEQUENCE [LARGE SCALE GENOMIC DNA]</scope>
    <source>
        <strain evidence="3">cv. Huhao1</strain>
        <tissue evidence="2">Leaf</tissue>
    </source>
</reference>
<gene>
    <name evidence="2" type="ORF">CTI12_AA063040</name>
</gene>
<keyword evidence="3" id="KW-1185">Reference proteome</keyword>
<name>A0A2U1PKZ9_ARTAN</name>
<dbReference type="AlphaFoldDB" id="A0A2U1PKZ9"/>
<dbReference type="Pfam" id="PF17800">
    <property type="entry name" value="NPL"/>
    <property type="match status" value="1"/>
</dbReference>
<protein>
    <submittedName>
        <fullName evidence="2">Histone deacetylase HDT1</fullName>
    </submittedName>
</protein>
<sequence>MSFGEVESGQPLSVILMGSKILRLSHVSLGDINNNKEENVSLYLNTVEKTHDLGPLNSLSSPQLQLNISIEEDHTLSHDRKIGSVYFHGNDAD</sequence>
<dbReference type="Gene3D" id="2.60.120.340">
    <property type="entry name" value="Nucleoplasmin core domain"/>
    <property type="match status" value="1"/>
</dbReference>
<organism evidence="2 3">
    <name type="scientific">Artemisia annua</name>
    <name type="common">Sweet wormwood</name>
    <dbReference type="NCBI Taxonomy" id="35608"/>
    <lineage>
        <taxon>Eukaryota</taxon>
        <taxon>Viridiplantae</taxon>
        <taxon>Streptophyta</taxon>
        <taxon>Embryophyta</taxon>
        <taxon>Tracheophyta</taxon>
        <taxon>Spermatophyta</taxon>
        <taxon>Magnoliopsida</taxon>
        <taxon>eudicotyledons</taxon>
        <taxon>Gunneridae</taxon>
        <taxon>Pentapetalae</taxon>
        <taxon>asterids</taxon>
        <taxon>campanulids</taxon>
        <taxon>Asterales</taxon>
        <taxon>Asteraceae</taxon>
        <taxon>Asteroideae</taxon>
        <taxon>Anthemideae</taxon>
        <taxon>Artemisiinae</taxon>
        <taxon>Artemisia</taxon>
    </lineage>
</organism>
<proteinExistence type="predicted"/>
<dbReference type="InterPro" id="IPR041232">
    <property type="entry name" value="NPL"/>
</dbReference>
<evidence type="ECO:0000259" key="1">
    <source>
        <dbReference type="Pfam" id="PF17800"/>
    </source>
</evidence>
<dbReference type="EMBL" id="PKPP01001018">
    <property type="protein sequence ID" value="PWA86443.1"/>
    <property type="molecule type" value="Genomic_DNA"/>
</dbReference>
<evidence type="ECO:0000313" key="3">
    <source>
        <dbReference type="Proteomes" id="UP000245207"/>
    </source>
</evidence>
<dbReference type="Proteomes" id="UP000245207">
    <property type="component" value="Unassembled WGS sequence"/>
</dbReference>
<comment type="caution">
    <text evidence="2">The sequence shown here is derived from an EMBL/GenBank/DDBJ whole genome shotgun (WGS) entry which is preliminary data.</text>
</comment>
<feature type="domain" description="Nucleoplasmin-like" evidence="1">
    <location>
        <begin position="5"/>
        <end position="90"/>
    </location>
</feature>
<accession>A0A2U1PKZ9</accession>
<evidence type="ECO:0000313" key="2">
    <source>
        <dbReference type="EMBL" id="PWA86443.1"/>
    </source>
</evidence>